<protein>
    <submittedName>
        <fullName evidence="5">Putative Mtochondrial processing peptidase</fullName>
    </submittedName>
</protein>
<dbReference type="Proteomes" id="UP000193218">
    <property type="component" value="Unassembled WGS sequence"/>
</dbReference>
<dbReference type="InterPro" id="IPR011765">
    <property type="entry name" value="Pept_M16_N"/>
</dbReference>
<sequence>MRLPKSTALRSSTLIRPSTSSPSLIVRANSSIHRPSLVKKKPPLPTPTITEFPNKLRVATEPLDTPGCFVAAVIDAGTRYETERNSGVTHLLERLAWNSNSKYSAETMELASQQLGNGMIALSGRDTVLYGASTFLKELPLAVSLLGSNIRSPLFLPHEIADAKSAALYEHQLLEEQPRLALGNYILETAYDGKTVGRPSLLSPESESRIGERELRGYMKDWIRPERMVITGLGVDHDQLVELVKENFDTSASSSSTFTHAASRPASASALGKSYATVSNVSDLSLDSDYEALVHEKAKYVGGELYKEIPTEEWTHLAICFEAQNFNHPDVYAAALLQQLLLRGSAFSPGGPGKGMFCRLNENILQRYHAVDHCEYIHEIFTDTGLAGIKITLKPHMAPQAADLICRELEKVTGKTKKDITKEQFSRAKMMLKSTLARAVEGRILSAEDLGKQILTQGKKEPLPDMLAHIDRVTIDDLYRVATDMFRPKERNAKMNLGLGTGAPTIVGIGKNVEWLGNVRETVRQWGLGE</sequence>
<proteinExistence type="inferred from homology"/>
<dbReference type="Pfam" id="PF05193">
    <property type="entry name" value="Peptidase_M16_C"/>
    <property type="match status" value="1"/>
</dbReference>
<comment type="similarity">
    <text evidence="2">Belongs to the peptidase M16 family.</text>
</comment>
<evidence type="ECO:0000259" key="4">
    <source>
        <dbReference type="Pfam" id="PF05193"/>
    </source>
</evidence>
<organism evidence="5 6">
    <name type="scientific">Kockovaella imperatae</name>
    <dbReference type="NCBI Taxonomy" id="4999"/>
    <lineage>
        <taxon>Eukaryota</taxon>
        <taxon>Fungi</taxon>
        <taxon>Dikarya</taxon>
        <taxon>Basidiomycota</taxon>
        <taxon>Agaricomycotina</taxon>
        <taxon>Tremellomycetes</taxon>
        <taxon>Tremellales</taxon>
        <taxon>Cuniculitremaceae</taxon>
        <taxon>Kockovaella</taxon>
    </lineage>
</organism>
<dbReference type="Pfam" id="PF00675">
    <property type="entry name" value="Peptidase_M16"/>
    <property type="match status" value="1"/>
</dbReference>
<dbReference type="InterPro" id="IPR011249">
    <property type="entry name" value="Metalloenz_LuxS/M16"/>
</dbReference>
<dbReference type="PANTHER" id="PTHR11851:SF49">
    <property type="entry name" value="MITOCHONDRIAL-PROCESSING PEPTIDASE SUBUNIT ALPHA"/>
    <property type="match status" value="1"/>
</dbReference>
<feature type="domain" description="Peptidase M16 N-terminal" evidence="3">
    <location>
        <begin position="58"/>
        <end position="199"/>
    </location>
</feature>
<dbReference type="OrthoDB" id="277191at2759"/>
<evidence type="ECO:0000256" key="1">
    <source>
        <dbReference type="ARBA" id="ARBA00002123"/>
    </source>
</evidence>
<dbReference type="GO" id="GO:0005739">
    <property type="term" value="C:mitochondrion"/>
    <property type="evidence" value="ECO:0007669"/>
    <property type="project" value="TreeGrafter"/>
</dbReference>
<name>A0A1Y1UMA6_9TREE</name>
<dbReference type="PANTHER" id="PTHR11851">
    <property type="entry name" value="METALLOPROTEASE"/>
    <property type="match status" value="1"/>
</dbReference>
<dbReference type="InterPro" id="IPR050361">
    <property type="entry name" value="MPP/UQCRC_Complex"/>
</dbReference>
<keyword evidence="6" id="KW-1185">Reference proteome</keyword>
<dbReference type="FunCoup" id="A0A1Y1UMA6">
    <property type="interactions" value="621"/>
</dbReference>
<comment type="function">
    <text evidence="1">Substrate recognition and binding subunit of the essential mitochondrial processing protease (MPP), which cleaves the mitochondrial sequence off newly imported precursors proteins.</text>
</comment>
<gene>
    <name evidence="5" type="ORF">BD324DRAFT_608058</name>
</gene>
<dbReference type="GO" id="GO:0006627">
    <property type="term" value="P:protein processing involved in protein targeting to mitochondrion"/>
    <property type="evidence" value="ECO:0007669"/>
    <property type="project" value="TreeGrafter"/>
</dbReference>
<dbReference type="GO" id="GO:0046872">
    <property type="term" value="F:metal ion binding"/>
    <property type="evidence" value="ECO:0007669"/>
    <property type="project" value="InterPro"/>
</dbReference>
<accession>A0A1Y1UMA6</accession>
<dbReference type="RefSeq" id="XP_021872579.1">
    <property type="nucleotide sequence ID" value="XM_022014098.1"/>
</dbReference>
<evidence type="ECO:0000313" key="6">
    <source>
        <dbReference type="Proteomes" id="UP000193218"/>
    </source>
</evidence>
<reference evidence="5 6" key="1">
    <citation type="submission" date="2017-03" db="EMBL/GenBank/DDBJ databases">
        <title>Widespread Adenine N6-methylation of Active Genes in Fungi.</title>
        <authorList>
            <consortium name="DOE Joint Genome Institute"/>
            <person name="Mondo S.J."/>
            <person name="Dannebaum R.O."/>
            <person name="Kuo R.C."/>
            <person name="Louie K.B."/>
            <person name="Bewick A.J."/>
            <person name="Labutti K."/>
            <person name="Haridas S."/>
            <person name="Kuo A."/>
            <person name="Salamov A."/>
            <person name="Ahrendt S.R."/>
            <person name="Lau R."/>
            <person name="Bowen B.P."/>
            <person name="Lipzen A."/>
            <person name="Sullivan W."/>
            <person name="Andreopoulos W.B."/>
            <person name="Clum A."/>
            <person name="Lindquist E."/>
            <person name="Daum C."/>
            <person name="Northen T.R."/>
            <person name="Ramamoorthy G."/>
            <person name="Schmitz R.J."/>
            <person name="Gryganskyi A."/>
            <person name="Culley D."/>
            <person name="Magnuson J."/>
            <person name="James T.Y."/>
            <person name="O'Malley M.A."/>
            <person name="Stajich J.E."/>
            <person name="Spatafora J.W."/>
            <person name="Visel A."/>
            <person name="Grigoriev I.V."/>
        </authorList>
    </citation>
    <scope>NUCLEOTIDE SEQUENCE [LARGE SCALE GENOMIC DNA]</scope>
    <source>
        <strain evidence="5 6">NRRL Y-17943</strain>
    </source>
</reference>
<feature type="domain" description="Peptidase M16 C-terminal" evidence="4">
    <location>
        <begin position="214"/>
        <end position="432"/>
    </location>
</feature>
<dbReference type="Gene3D" id="3.30.830.10">
    <property type="entry name" value="Metalloenzyme, LuxS/M16 peptidase-like"/>
    <property type="match status" value="2"/>
</dbReference>
<evidence type="ECO:0000259" key="3">
    <source>
        <dbReference type="Pfam" id="PF00675"/>
    </source>
</evidence>
<dbReference type="InterPro" id="IPR007863">
    <property type="entry name" value="Peptidase_M16_C"/>
</dbReference>
<comment type="caution">
    <text evidence="5">The sequence shown here is derived from an EMBL/GenBank/DDBJ whole genome shotgun (WGS) entry which is preliminary data.</text>
</comment>
<dbReference type="EMBL" id="NBSH01000004">
    <property type="protein sequence ID" value="ORX38657.1"/>
    <property type="molecule type" value="Genomic_DNA"/>
</dbReference>
<evidence type="ECO:0000313" key="5">
    <source>
        <dbReference type="EMBL" id="ORX38657.1"/>
    </source>
</evidence>
<dbReference type="InParanoid" id="A0A1Y1UMA6"/>
<dbReference type="STRING" id="4999.A0A1Y1UMA6"/>
<evidence type="ECO:0000256" key="2">
    <source>
        <dbReference type="ARBA" id="ARBA00007261"/>
    </source>
</evidence>
<dbReference type="AlphaFoldDB" id="A0A1Y1UMA6"/>
<dbReference type="GeneID" id="33555906"/>
<dbReference type="SUPFAM" id="SSF63411">
    <property type="entry name" value="LuxS/MPP-like metallohydrolase"/>
    <property type="match status" value="2"/>
</dbReference>